<keyword evidence="5" id="KW-1185">Reference proteome</keyword>
<dbReference type="GO" id="GO:0006351">
    <property type="term" value="P:DNA-templated transcription"/>
    <property type="evidence" value="ECO:0007669"/>
    <property type="project" value="InterPro"/>
</dbReference>
<evidence type="ECO:0000313" key="5">
    <source>
        <dbReference type="Proteomes" id="UP000567179"/>
    </source>
</evidence>
<feature type="region of interest" description="Disordered" evidence="2">
    <location>
        <begin position="50"/>
        <end position="155"/>
    </location>
</feature>
<protein>
    <recommendedName>
        <fullName evidence="3">Xylanolytic transcriptional activator regulatory domain-containing protein</fullName>
    </recommendedName>
</protein>
<dbReference type="EMBL" id="JAACJJ010000004">
    <property type="protein sequence ID" value="KAF5328400.1"/>
    <property type="molecule type" value="Genomic_DNA"/>
</dbReference>
<feature type="compositionally biased region" description="Polar residues" evidence="2">
    <location>
        <begin position="128"/>
        <end position="140"/>
    </location>
</feature>
<dbReference type="Proteomes" id="UP000567179">
    <property type="component" value="Unassembled WGS sequence"/>
</dbReference>
<dbReference type="GO" id="GO:0008270">
    <property type="term" value="F:zinc ion binding"/>
    <property type="evidence" value="ECO:0007669"/>
    <property type="project" value="InterPro"/>
</dbReference>
<dbReference type="InterPro" id="IPR007219">
    <property type="entry name" value="XnlR_reg_dom"/>
</dbReference>
<dbReference type="GO" id="GO:0003700">
    <property type="term" value="F:DNA-binding transcription factor activity"/>
    <property type="evidence" value="ECO:0007669"/>
    <property type="project" value="InterPro"/>
</dbReference>
<evidence type="ECO:0000259" key="3">
    <source>
        <dbReference type="SMART" id="SM00906"/>
    </source>
</evidence>
<comment type="caution">
    <text evidence="4">The sequence shown here is derived from an EMBL/GenBank/DDBJ whole genome shotgun (WGS) entry which is preliminary data.</text>
</comment>
<dbReference type="PANTHER" id="PTHR46910:SF38">
    <property type="entry name" value="ZN(2)-C6 FUNGAL-TYPE DOMAIN-CONTAINING PROTEIN"/>
    <property type="match status" value="1"/>
</dbReference>
<feature type="compositionally biased region" description="Polar residues" evidence="2">
    <location>
        <begin position="89"/>
        <end position="98"/>
    </location>
</feature>
<evidence type="ECO:0000256" key="2">
    <source>
        <dbReference type="SAM" id="MobiDB-lite"/>
    </source>
</evidence>
<proteinExistence type="predicted"/>
<gene>
    <name evidence="4" type="ORF">D9619_013327</name>
</gene>
<sequence>MSPGLASGMVASAQCARDTAPVVGASISPPCYARGQGLDFILIPVPVAPSTTSTSTVPGQTPSRRRGALPIPPTMKNLWPGFGRRRHGSSANLNEQSKPSSSATSSAAATPTSTSASASTSPIPSPSVGTSSPLPPNSTGIYHHAQGPDPGQAASASTFDFDFEFPPPDLAHALIELYFSNMNLFFPLLHRPTFDRLVARGGFLSPSPGGGDAAREREREETGFRFAHVYLLVCAVGAYFSDDPRCLLDAGDVAGHGDSAHGQESGPETAGAGAGAGLRYSGGWKWFDQVQMSSRSLIAPPTLYDLQVYALSAQFLQRSSAPQSAWTMCGVGIRLAQDVGAHRRGHNTDGQGPTKEGELWKKAFWVLVIMDRMYSSSLGRSCAIQDEDCDLDPPLDCDDGFWDTKNPDPQKRFRQSPGKPSLMTRFLLSIELTHIMTFSMRTIYSINKSQVLCGLIQWRSLKVHVTVEHTYRNLFAVLDRRAQVLTSGD</sequence>
<reference evidence="4 5" key="1">
    <citation type="journal article" date="2020" name="ISME J.">
        <title>Uncovering the hidden diversity of litter-decomposition mechanisms in mushroom-forming fungi.</title>
        <authorList>
            <person name="Floudas D."/>
            <person name="Bentzer J."/>
            <person name="Ahren D."/>
            <person name="Johansson T."/>
            <person name="Persson P."/>
            <person name="Tunlid A."/>
        </authorList>
    </citation>
    <scope>NUCLEOTIDE SEQUENCE [LARGE SCALE GENOMIC DNA]</scope>
    <source>
        <strain evidence="4 5">CBS 101986</strain>
    </source>
</reference>
<name>A0A8H5BRR9_9AGAR</name>
<accession>A0A8H5BRR9</accession>
<keyword evidence="1" id="KW-0539">Nucleus</keyword>
<dbReference type="OrthoDB" id="4456959at2759"/>
<dbReference type="SMART" id="SM00906">
    <property type="entry name" value="Fungal_trans"/>
    <property type="match status" value="1"/>
</dbReference>
<dbReference type="CDD" id="cd12148">
    <property type="entry name" value="fungal_TF_MHR"/>
    <property type="match status" value="1"/>
</dbReference>
<evidence type="ECO:0000256" key="1">
    <source>
        <dbReference type="ARBA" id="ARBA00023242"/>
    </source>
</evidence>
<feature type="compositionally biased region" description="Low complexity" evidence="2">
    <location>
        <begin position="99"/>
        <end position="122"/>
    </location>
</feature>
<evidence type="ECO:0000313" key="4">
    <source>
        <dbReference type="EMBL" id="KAF5328400.1"/>
    </source>
</evidence>
<dbReference type="InterPro" id="IPR050987">
    <property type="entry name" value="AtrR-like"/>
</dbReference>
<dbReference type="Pfam" id="PF04082">
    <property type="entry name" value="Fungal_trans"/>
    <property type="match status" value="1"/>
</dbReference>
<dbReference type="GO" id="GO:0003677">
    <property type="term" value="F:DNA binding"/>
    <property type="evidence" value="ECO:0007669"/>
    <property type="project" value="InterPro"/>
</dbReference>
<dbReference type="PANTHER" id="PTHR46910">
    <property type="entry name" value="TRANSCRIPTION FACTOR PDR1"/>
    <property type="match status" value="1"/>
</dbReference>
<feature type="compositionally biased region" description="Low complexity" evidence="2">
    <location>
        <begin position="50"/>
        <end position="62"/>
    </location>
</feature>
<organism evidence="4 5">
    <name type="scientific">Psilocybe cf. subviscida</name>
    <dbReference type="NCBI Taxonomy" id="2480587"/>
    <lineage>
        <taxon>Eukaryota</taxon>
        <taxon>Fungi</taxon>
        <taxon>Dikarya</taxon>
        <taxon>Basidiomycota</taxon>
        <taxon>Agaricomycotina</taxon>
        <taxon>Agaricomycetes</taxon>
        <taxon>Agaricomycetidae</taxon>
        <taxon>Agaricales</taxon>
        <taxon>Agaricineae</taxon>
        <taxon>Strophariaceae</taxon>
        <taxon>Psilocybe</taxon>
    </lineage>
</organism>
<feature type="domain" description="Xylanolytic transcriptional activator regulatory" evidence="3">
    <location>
        <begin position="325"/>
        <end position="400"/>
    </location>
</feature>
<dbReference type="AlphaFoldDB" id="A0A8H5BRR9"/>